<dbReference type="UniPathway" id="UPA00619">
    <property type="reaction ID" value="UER00676"/>
</dbReference>
<evidence type="ECO:0000256" key="6">
    <source>
        <dbReference type="ARBA" id="ARBA00022833"/>
    </source>
</evidence>
<dbReference type="InterPro" id="IPR036866">
    <property type="entry name" value="RibonucZ/Hydroxyglut_hydro"/>
</dbReference>
<dbReference type="HAMAP" id="MF_01374">
    <property type="entry name" value="Glyoxalase_2"/>
    <property type="match status" value="1"/>
</dbReference>
<feature type="binding site" evidence="7">
    <location>
        <position position="175"/>
    </location>
    <ligand>
        <name>Zn(2+)</name>
        <dbReference type="ChEBI" id="CHEBI:29105"/>
        <label>2</label>
    </ligand>
</feature>
<comment type="pathway">
    <text evidence="2 7">Secondary metabolite metabolism; methylglyoxal degradation; (R)-lactate from methylglyoxal: step 2/2.</text>
</comment>
<comment type="similarity">
    <text evidence="3 7">Belongs to the metallo-beta-lactamase superfamily. Glyoxalase II family.</text>
</comment>
<dbReference type="Proteomes" id="UP000470213">
    <property type="component" value="Unassembled WGS sequence"/>
</dbReference>
<sequence length="263" mass="28852">MTTEHLPKGIALTPIAAFTDNYIWCLNDATHAVVVDPGDADPVLAYLNANKLTLSAILITHHHHDHTGGIAKLASAYPDVPIIGPRGNHIRGITKSVSQGDAVHLPILGLHFQVMEVPGHTLDHIAFFGHDMVFCGDTLFSAGCGRLFEGSPEQMLHSLNKLKRLPDSTKVCCAHEYTLANINFALAVESDNSALIDYQKWAEAQRSNGKPTLPSTLSEQKKINPFLRSHELSVKTAAEAYCEKILNDDVAVFAAIRRWKDKF</sequence>
<dbReference type="RefSeq" id="WP_163086026.1">
    <property type="nucleotide sequence ID" value="NZ_JAAAWN010000015.1"/>
</dbReference>
<dbReference type="AlphaFoldDB" id="A0A7X5RLB7"/>
<keyword evidence="4 7" id="KW-0479">Metal-binding</keyword>
<dbReference type="Pfam" id="PF16123">
    <property type="entry name" value="HAGH_C"/>
    <property type="match status" value="1"/>
</dbReference>
<dbReference type="GO" id="GO:0019243">
    <property type="term" value="P:methylglyoxal catabolic process to D-lactate via S-lactoyl-glutathione"/>
    <property type="evidence" value="ECO:0007669"/>
    <property type="project" value="UniProtKB-UniRule"/>
</dbReference>
<dbReference type="EC" id="3.1.2.6" evidence="7"/>
<evidence type="ECO:0000256" key="7">
    <source>
        <dbReference type="HAMAP-Rule" id="MF_01374"/>
    </source>
</evidence>
<keyword evidence="5 7" id="KW-0378">Hydrolase</keyword>
<dbReference type="InterPro" id="IPR035680">
    <property type="entry name" value="Clx_II_MBL"/>
</dbReference>
<dbReference type="PIRSF" id="PIRSF005457">
    <property type="entry name" value="Glx"/>
    <property type="match status" value="1"/>
</dbReference>
<keyword evidence="6 7" id="KW-0862">Zinc</keyword>
<organism evidence="9 10">
    <name type="scientific">Alteromonas profundi</name>
    <dbReference type="NCBI Taxonomy" id="2696062"/>
    <lineage>
        <taxon>Bacteria</taxon>
        <taxon>Pseudomonadati</taxon>
        <taxon>Pseudomonadota</taxon>
        <taxon>Gammaproteobacteria</taxon>
        <taxon>Alteromonadales</taxon>
        <taxon>Alteromonadaceae</taxon>
        <taxon>Alteromonas/Salinimonas group</taxon>
        <taxon>Alteromonas</taxon>
    </lineage>
</organism>
<feature type="domain" description="Metallo-beta-lactamase" evidence="8">
    <location>
        <begin position="20"/>
        <end position="175"/>
    </location>
</feature>
<evidence type="ECO:0000313" key="10">
    <source>
        <dbReference type="Proteomes" id="UP000470213"/>
    </source>
</evidence>
<dbReference type="Pfam" id="PF00753">
    <property type="entry name" value="Lactamase_B"/>
    <property type="match status" value="1"/>
</dbReference>
<protein>
    <recommendedName>
        <fullName evidence="7">Hydroxyacylglutathione hydrolase</fullName>
        <ecNumber evidence="7">3.1.2.6</ecNumber>
    </recommendedName>
    <alternativeName>
        <fullName evidence="7">Glyoxalase II</fullName>
        <shortName evidence="7">Glx II</shortName>
    </alternativeName>
</protein>
<feature type="binding site" evidence="7">
    <location>
        <position position="66"/>
    </location>
    <ligand>
        <name>Zn(2+)</name>
        <dbReference type="ChEBI" id="CHEBI:29105"/>
        <label>2</label>
    </ligand>
</feature>
<dbReference type="InterPro" id="IPR050110">
    <property type="entry name" value="Glyoxalase_II_hydrolase"/>
</dbReference>
<dbReference type="Gene3D" id="3.60.15.10">
    <property type="entry name" value="Ribonuclease Z/Hydroxyacylglutathione hydrolase-like"/>
    <property type="match status" value="1"/>
</dbReference>
<feature type="binding site" evidence="7">
    <location>
        <position position="137"/>
    </location>
    <ligand>
        <name>Zn(2+)</name>
        <dbReference type="ChEBI" id="CHEBI:29105"/>
        <label>2</label>
    </ligand>
</feature>
<comment type="cofactor">
    <cofactor evidence="7">
        <name>Zn(2+)</name>
        <dbReference type="ChEBI" id="CHEBI:29105"/>
    </cofactor>
    <text evidence="7">Binds 2 Zn(2+) ions per subunit.</text>
</comment>
<name>A0A7X5RLB7_9ALTE</name>
<dbReference type="NCBIfam" id="TIGR03413">
    <property type="entry name" value="GSH_gloB"/>
    <property type="match status" value="1"/>
</dbReference>
<comment type="subunit">
    <text evidence="7">Monomer.</text>
</comment>
<dbReference type="EMBL" id="JAAAWN010000015">
    <property type="protein sequence ID" value="NDV91893.1"/>
    <property type="molecule type" value="Genomic_DNA"/>
</dbReference>
<dbReference type="CDD" id="cd07723">
    <property type="entry name" value="hydroxyacylglutathione_hydrolase_MBL-fold"/>
    <property type="match status" value="1"/>
</dbReference>
<dbReference type="GO" id="GO:0004416">
    <property type="term" value="F:hydroxyacylglutathione hydrolase activity"/>
    <property type="evidence" value="ECO:0007669"/>
    <property type="project" value="UniProtKB-UniRule"/>
</dbReference>
<evidence type="ECO:0000259" key="8">
    <source>
        <dbReference type="SMART" id="SM00849"/>
    </source>
</evidence>
<evidence type="ECO:0000256" key="1">
    <source>
        <dbReference type="ARBA" id="ARBA00001623"/>
    </source>
</evidence>
<feature type="binding site" evidence="7">
    <location>
        <position position="65"/>
    </location>
    <ligand>
        <name>Zn(2+)</name>
        <dbReference type="ChEBI" id="CHEBI:29105"/>
        <label>2</label>
    </ligand>
</feature>
<dbReference type="InterPro" id="IPR017782">
    <property type="entry name" value="Hydroxyacylglutathione_Hdrlase"/>
</dbReference>
<comment type="function">
    <text evidence="7">Thiolesterase that catalyzes the hydrolysis of S-D-lactoyl-glutathione to form glutathione and D-lactic acid.</text>
</comment>
<dbReference type="PANTHER" id="PTHR43705">
    <property type="entry name" value="HYDROXYACYLGLUTATHIONE HYDROLASE"/>
    <property type="match status" value="1"/>
</dbReference>
<comment type="catalytic activity">
    <reaction evidence="1 7">
        <text>an S-(2-hydroxyacyl)glutathione + H2O = a 2-hydroxy carboxylate + glutathione + H(+)</text>
        <dbReference type="Rhea" id="RHEA:21864"/>
        <dbReference type="ChEBI" id="CHEBI:15377"/>
        <dbReference type="ChEBI" id="CHEBI:15378"/>
        <dbReference type="ChEBI" id="CHEBI:57925"/>
        <dbReference type="ChEBI" id="CHEBI:58896"/>
        <dbReference type="ChEBI" id="CHEBI:71261"/>
        <dbReference type="EC" id="3.1.2.6"/>
    </reaction>
</comment>
<feature type="binding site" evidence="7">
    <location>
        <position position="63"/>
    </location>
    <ligand>
        <name>Zn(2+)</name>
        <dbReference type="ChEBI" id="CHEBI:29105"/>
        <label>1</label>
    </ligand>
</feature>
<comment type="caution">
    <text evidence="9">The sequence shown here is derived from an EMBL/GenBank/DDBJ whole genome shotgun (WGS) entry which is preliminary data.</text>
</comment>
<evidence type="ECO:0000313" key="9">
    <source>
        <dbReference type="EMBL" id="NDV91893.1"/>
    </source>
</evidence>
<feature type="binding site" evidence="7">
    <location>
        <position position="61"/>
    </location>
    <ligand>
        <name>Zn(2+)</name>
        <dbReference type="ChEBI" id="CHEBI:29105"/>
        <label>1</label>
    </ligand>
</feature>
<evidence type="ECO:0000256" key="2">
    <source>
        <dbReference type="ARBA" id="ARBA00004963"/>
    </source>
</evidence>
<dbReference type="GO" id="GO:0046872">
    <property type="term" value="F:metal ion binding"/>
    <property type="evidence" value="ECO:0007669"/>
    <property type="project" value="UniProtKB-KW"/>
</dbReference>
<reference evidence="9 10" key="1">
    <citation type="submission" date="2020-01" db="EMBL/GenBank/DDBJ databases">
        <authorList>
            <person name="Chen J."/>
            <person name="Zhu S."/>
            <person name="Yang J."/>
        </authorList>
    </citation>
    <scope>NUCLEOTIDE SEQUENCE [LARGE SCALE GENOMIC DNA]</scope>
    <source>
        <strain evidence="9 10">345S023</strain>
    </source>
</reference>
<feature type="binding site" evidence="7">
    <location>
        <position position="137"/>
    </location>
    <ligand>
        <name>Zn(2+)</name>
        <dbReference type="ChEBI" id="CHEBI:29105"/>
        <label>1</label>
    </ligand>
</feature>
<evidence type="ECO:0000256" key="5">
    <source>
        <dbReference type="ARBA" id="ARBA00022801"/>
    </source>
</evidence>
<dbReference type="SMART" id="SM00849">
    <property type="entry name" value="Lactamase_B"/>
    <property type="match status" value="1"/>
</dbReference>
<proteinExistence type="inferred from homology"/>
<evidence type="ECO:0000256" key="3">
    <source>
        <dbReference type="ARBA" id="ARBA00006759"/>
    </source>
</evidence>
<dbReference type="InterPro" id="IPR032282">
    <property type="entry name" value="HAGH_C"/>
</dbReference>
<gene>
    <name evidence="7 9" type="primary">gloB</name>
    <name evidence="9" type="ORF">GTH32_11970</name>
</gene>
<feature type="binding site" evidence="7">
    <location>
        <position position="120"/>
    </location>
    <ligand>
        <name>Zn(2+)</name>
        <dbReference type="ChEBI" id="CHEBI:29105"/>
        <label>1</label>
    </ligand>
</feature>
<dbReference type="InterPro" id="IPR001279">
    <property type="entry name" value="Metallo-B-lactamas"/>
</dbReference>
<accession>A0A7X5RLB7</accession>
<keyword evidence="10" id="KW-1185">Reference proteome</keyword>
<dbReference type="SUPFAM" id="SSF56281">
    <property type="entry name" value="Metallo-hydrolase/oxidoreductase"/>
    <property type="match status" value="1"/>
</dbReference>
<dbReference type="PANTHER" id="PTHR43705:SF1">
    <property type="entry name" value="HYDROXYACYLGLUTATHIONE HYDROLASE GLOB"/>
    <property type="match status" value="1"/>
</dbReference>
<evidence type="ECO:0000256" key="4">
    <source>
        <dbReference type="ARBA" id="ARBA00022723"/>
    </source>
</evidence>